<proteinExistence type="predicted"/>
<feature type="region of interest" description="Disordered" evidence="1">
    <location>
        <begin position="74"/>
        <end position="108"/>
    </location>
</feature>
<protein>
    <submittedName>
        <fullName evidence="2">Uncharacterized protein</fullName>
    </submittedName>
</protein>
<sequence length="108" mass="12230">MAINALDSAAPPPVTKRVRKSRAKPPAKNITPMEQNTENKTMEEKEKTETPTKKSRHSVDAFHLRRHLFGRTLVEDRAATPTLTLIEEKTDETPSEPKKKKKKKISGE</sequence>
<dbReference type="Proteomes" id="UP000518266">
    <property type="component" value="Unassembled WGS sequence"/>
</dbReference>
<feature type="compositionally biased region" description="Basic and acidic residues" evidence="1">
    <location>
        <begin position="86"/>
        <end position="97"/>
    </location>
</feature>
<keyword evidence="3" id="KW-1185">Reference proteome</keyword>
<feature type="region of interest" description="Disordered" evidence="1">
    <location>
        <begin position="1"/>
        <end position="61"/>
    </location>
</feature>
<evidence type="ECO:0000256" key="1">
    <source>
        <dbReference type="SAM" id="MobiDB-lite"/>
    </source>
</evidence>
<dbReference type="EMBL" id="JAAKFY010000024">
    <property type="protein sequence ID" value="KAF3835897.1"/>
    <property type="molecule type" value="Genomic_DNA"/>
</dbReference>
<accession>A0A7J5XGY5</accession>
<gene>
    <name evidence="2" type="ORF">F7725_028455</name>
</gene>
<feature type="compositionally biased region" description="Basic and acidic residues" evidence="1">
    <location>
        <begin position="40"/>
        <end position="61"/>
    </location>
</feature>
<evidence type="ECO:0000313" key="3">
    <source>
        <dbReference type="Proteomes" id="UP000518266"/>
    </source>
</evidence>
<dbReference type="AlphaFoldDB" id="A0A7J5XGY5"/>
<name>A0A7J5XGY5_DISMA</name>
<feature type="compositionally biased region" description="Basic residues" evidence="1">
    <location>
        <begin position="98"/>
        <end position="108"/>
    </location>
</feature>
<feature type="compositionally biased region" description="Basic residues" evidence="1">
    <location>
        <begin position="16"/>
        <end position="25"/>
    </location>
</feature>
<organism evidence="2 3">
    <name type="scientific">Dissostichus mawsoni</name>
    <name type="common">Antarctic cod</name>
    <dbReference type="NCBI Taxonomy" id="36200"/>
    <lineage>
        <taxon>Eukaryota</taxon>
        <taxon>Metazoa</taxon>
        <taxon>Chordata</taxon>
        <taxon>Craniata</taxon>
        <taxon>Vertebrata</taxon>
        <taxon>Euteleostomi</taxon>
        <taxon>Actinopterygii</taxon>
        <taxon>Neopterygii</taxon>
        <taxon>Teleostei</taxon>
        <taxon>Neoteleostei</taxon>
        <taxon>Acanthomorphata</taxon>
        <taxon>Eupercaria</taxon>
        <taxon>Perciformes</taxon>
        <taxon>Notothenioidei</taxon>
        <taxon>Nototheniidae</taxon>
        <taxon>Dissostichus</taxon>
    </lineage>
</organism>
<comment type="caution">
    <text evidence="2">The sequence shown here is derived from an EMBL/GenBank/DDBJ whole genome shotgun (WGS) entry which is preliminary data.</text>
</comment>
<reference evidence="2 3" key="1">
    <citation type="submission" date="2020-03" db="EMBL/GenBank/DDBJ databases">
        <title>Dissostichus mawsoni Genome sequencing and assembly.</title>
        <authorList>
            <person name="Park H."/>
        </authorList>
    </citation>
    <scope>NUCLEOTIDE SEQUENCE [LARGE SCALE GENOMIC DNA]</scope>
    <source>
        <strain evidence="2">DM0001</strain>
        <tissue evidence="2">Muscle</tissue>
    </source>
</reference>
<evidence type="ECO:0000313" key="2">
    <source>
        <dbReference type="EMBL" id="KAF3835897.1"/>
    </source>
</evidence>